<comment type="caution">
    <text evidence="1">The sequence shown here is derived from an EMBL/GenBank/DDBJ whole genome shotgun (WGS) entry which is preliminary data.</text>
</comment>
<dbReference type="EMBL" id="WBOS01000029">
    <property type="protein sequence ID" value="KAB2328487.1"/>
    <property type="molecule type" value="Genomic_DNA"/>
</dbReference>
<gene>
    <name evidence="1" type="ORF">F7731_25510</name>
</gene>
<organism evidence="1 2">
    <name type="scientific">Cytobacillus depressus</name>
    <dbReference type="NCBI Taxonomy" id="1602942"/>
    <lineage>
        <taxon>Bacteria</taxon>
        <taxon>Bacillati</taxon>
        <taxon>Bacillota</taxon>
        <taxon>Bacilli</taxon>
        <taxon>Bacillales</taxon>
        <taxon>Bacillaceae</taxon>
        <taxon>Cytobacillus</taxon>
    </lineage>
</organism>
<dbReference type="AlphaFoldDB" id="A0A6L3V3N0"/>
<dbReference type="InterPro" id="IPR006748">
    <property type="entry name" value="NH2Glyco/OHUrea_AB-resist_kin"/>
</dbReference>
<accession>A0A6L3V3N0</accession>
<dbReference type="OrthoDB" id="179394at2"/>
<evidence type="ECO:0000313" key="1">
    <source>
        <dbReference type="EMBL" id="KAB2328487.1"/>
    </source>
</evidence>
<sequence length="241" mass="27468">MIRLPSNFVKTIKEVHKEKGENWLNNFQELIHWCEERWQLKIMPPFDLSYNFVAPAIRNDGLEAVVKLAVPNDEFLSEAEALALFNGNGMVKVIDVDKEMGILILERLKPGTTLASLENYEEAALIASNIMKKLWRPAPKSVYIPHSKERGISLGKIFAEHPEGLGPITKEMLQEATEIFQRLFKNADQSFLLHGDLHHYNILMSSSSSWLAIDPKGLIGDREYDVIQFLLNKLPDDQISK</sequence>
<dbReference type="InterPro" id="IPR011009">
    <property type="entry name" value="Kinase-like_dom_sf"/>
</dbReference>
<dbReference type="GO" id="GO:0019748">
    <property type="term" value="P:secondary metabolic process"/>
    <property type="evidence" value="ECO:0007669"/>
    <property type="project" value="InterPro"/>
</dbReference>
<evidence type="ECO:0008006" key="3">
    <source>
        <dbReference type="Google" id="ProtNLM"/>
    </source>
</evidence>
<dbReference type="SUPFAM" id="SSF56112">
    <property type="entry name" value="Protein kinase-like (PK-like)"/>
    <property type="match status" value="1"/>
</dbReference>
<reference evidence="1 2" key="1">
    <citation type="journal article" date="2016" name="Antonie Van Leeuwenhoek">
        <title>Bacillus depressus sp. nov., isolated from soil of a sunflower field.</title>
        <authorList>
            <person name="Wei X."/>
            <person name="Xin D."/>
            <person name="Xin Y."/>
            <person name="Zhang H."/>
            <person name="Wang T."/>
            <person name="Zhang J."/>
        </authorList>
    </citation>
    <scope>NUCLEOTIDE SEQUENCE [LARGE SCALE GENOMIC DNA]</scope>
    <source>
        <strain evidence="1 2">BZ1</strain>
    </source>
</reference>
<dbReference type="GO" id="GO:0016773">
    <property type="term" value="F:phosphotransferase activity, alcohol group as acceptor"/>
    <property type="evidence" value="ECO:0007669"/>
    <property type="project" value="InterPro"/>
</dbReference>
<name>A0A6L3V3N0_9BACI</name>
<proteinExistence type="predicted"/>
<protein>
    <recommendedName>
        <fullName evidence="3">Kinase</fullName>
    </recommendedName>
</protein>
<dbReference type="RefSeq" id="WP_151537563.1">
    <property type="nucleotide sequence ID" value="NZ_WBOS01000029.1"/>
</dbReference>
<evidence type="ECO:0000313" key="2">
    <source>
        <dbReference type="Proteomes" id="UP000481030"/>
    </source>
</evidence>
<dbReference type="Pfam" id="PF04655">
    <property type="entry name" value="APH_6_hur"/>
    <property type="match status" value="1"/>
</dbReference>
<dbReference type="Gene3D" id="3.90.1200.10">
    <property type="match status" value="1"/>
</dbReference>
<dbReference type="Proteomes" id="UP000481030">
    <property type="component" value="Unassembled WGS sequence"/>
</dbReference>
<keyword evidence="2" id="KW-1185">Reference proteome</keyword>